<reference evidence="10" key="1">
    <citation type="submission" date="2025-08" db="UniProtKB">
        <authorList>
            <consortium name="RefSeq"/>
        </authorList>
    </citation>
    <scope>IDENTIFICATION</scope>
    <source>
        <tissue evidence="10">Sperm</tissue>
    </source>
</reference>
<dbReference type="PRINTS" id="PR00194">
    <property type="entry name" value="TROPOMYOSIN"/>
</dbReference>
<keyword evidence="7" id="KW-0206">Cytoskeleton</keyword>
<dbReference type="InterPro" id="IPR000533">
    <property type="entry name" value="Tropomyosin"/>
</dbReference>
<feature type="coiled-coil region" evidence="8">
    <location>
        <begin position="7"/>
        <end position="244"/>
    </location>
</feature>
<proteinExistence type="inferred from homology"/>
<dbReference type="Pfam" id="PF00261">
    <property type="entry name" value="Tropomyosin"/>
    <property type="match status" value="1"/>
</dbReference>
<accession>A0AAJ7TWV1</accession>
<evidence type="ECO:0000256" key="8">
    <source>
        <dbReference type="SAM" id="Coils"/>
    </source>
</evidence>
<dbReference type="AlphaFoldDB" id="A0AAJ7TWV1"/>
<protein>
    <submittedName>
        <fullName evidence="10">Tropomyosin alpha-4 chain-like</fullName>
    </submittedName>
</protein>
<keyword evidence="5" id="KW-0514">Muscle protein</keyword>
<sequence>MAGVNSLDGVKMKIKTLQQQADAAESRAAELERAVRAEESVRAQAEAKAAQLRDMIAEKEEKLDTTLEQLNSALRRLEEAEKVADESKRGTRVIESRAVKELQRLGRQEDQLREAKMIAENADRKFEEATNKFVHLESEMDKLDDHAKHSEFRAKQLEEELRLKSAQLQSLKAGEKKYVLKENKCEDELKMLRSKLREYENRADVGQRNVTKLEQQVDYMEEQLIKAKEENMEINRVLDQTLNELNSI</sequence>
<dbReference type="GO" id="GO:0003779">
    <property type="term" value="F:actin binding"/>
    <property type="evidence" value="ECO:0007669"/>
    <property type="project" value="UniProtKB-KW"/>
</dbReference>
<dbReference type="RefSeq" id="XP_032824461.1">
    <property type="nucleotide sequence ID" value="XM_032968570.1"/>
</dbReference>
<comment type="subcellular location">
    <subcellularLocation>
        <location evidence="1">Cytoplasm</location>
        <location evidence="1">Cytoskeleton</location>
    </subcellularLocation>
</comment>
<dbReference type="SUPFAM" id="SSF57997">
    <property type="entry name" value="Tropomyosin"/>
    <property type="match status" value="1"/>
</dbReference>
<dbReference type="GO" id="GO:0005856">
    <property type="term" value="C:cytoskeleton"/>
    <property type="evidence" value="ECO:0007669"/>
    <property type="project" value="UniProtKB-SubCell"/>
</dbReference>
<dbReference type="Gene3D" id="1.20.5.170">
    <property type="match status" value="1"/>
</dbReference>
<dbReference type="Proteomes" id="UP001318040">
    <property type="component" value="Chromosome 40"/>
</dbReference>
<gene>
    <name evidence="10" type="primary">LOC116950645</name>
</gene>
<keyword evidence="9" id="KW-1185">Reference proteome</keyword>
<dbReference type="Gene3D" id="1.20.5.370">
    <property type="match status" value="1"/>
</dbReference>
<keyword evidence="7" id="KW-0963">Cytoplasm</keyword>
<dbReference type="GeneID" id="116950645"/>
<evidence type="ECO:0000256" key="4">
    <source>
        <dbReference type="ARBA" id="ARBA00023054"/>
    </source>
</evidence>
<evidence type="ECO:0000256" key="2">
    <source>
        <dbReference type="ARBA" id="ARBA00009036"/>
    </source>
</evidence>
<dbReference type="KEGG" id="pmrn:116950645"/>
<keyword evidence="3" id="KW-0007">Acetylation</keyword>
<organism evidence="9 10">
    <name type="scientific">Petromyzon marinus</name>
    <name type="common">Sea lamprey</name>
    <dbReference type="NCBI Taxonomy" id="7757"/>
    <lineage>
        <taxon>Eukaryota</taxon>
        <taxon>Metazoa</taxon>
        <taxon>Chordata</taxon>
        <taxon>Craniata</taxon>
        <taxon>Vertebrata</taxon>
        <taxon>Cyclostomata</taxon>
        <taxon>Hyperoartia</taxon>
        <taxon>Petromyzontiformes</taxon>
        <taxon>Petromyzontidae</taxon>
        <taxon>Petromyzon</taxon>
    </lineage>
</organism>
<evidence type="ECO:0000256" key="3">
    <source>
        <dbReference type="ARBA" id="ARBA00022990"/>
    </source>
</evidence>
<keyword evidence="4 8" id="KW-0175">Coiled coil</keyword>
<evidence type="ECO:0000256" key="5">
    <source>
        <dbReference type="ARBA" id="ARBA00023179"/>
    </source>
</evidence>
<evidence type="ECO:0000256" key="6">
    <source>
        <dbReference type="ARBA" id="ARBA00023203"/>
    </source>
</evidence>
<evidence type="ECO:0000256" key="7">
    <source>
        <dbReference type="ARBA" id="ARBA00023212"/>
    </source>
</evidence>
<evidence type="ECO:0000256" key="1">
    <source>
        <dbReference type="ARBA" id="ARBA00004245"/>
    </source>
</evidence>
<evidence type="ECO:0000313" key="10">
    <source>
        <dbReference type="RefSeq" id="XP_032824461.1"/>
    </source>
</evidence>
<comment type="similarity">
    <text evidence="2">Belongs to the tropomyosin family.</text>
</comment>
<keyword evidence="6" id="KW-0009">Actin-binding</keyword>
<dbReference type="FunFam" id="1.20.5.170:FF:000001">
    <property type="entry name" value="Tropomyosin alpha-1 chain isoform 1"/>
    <property type="match status" value="1"/>
</dbReference>
<name>A0AAJ7TWV1_PETMA</name>
<evidence type="ECO:0000313" key="9">
    <source>
        <dbReference type="Proteomes" id="UP001318040"/>
    </source>
</evidence>
<dbReference type="PANTHER" id="PTHR19269">
    <property type="entry name" value="TROPOMYOSIN"/>
    <property type="match status" value="1"/>
</dbReference>
<dbReference type="InterPro" id="IPR014751">
    <property type="entry name" value="XRCC4-like_C"/>
</dbReference>